<keyword evidence="1" id="KW-0805">Transcription regulation</keyword>
<dbReference type="GO" id="GO:0003700">
    <property type="term" value="F:DNA-binding transcription factor activity"/>
    <property type="evidence" value="ECO:0007669"/>
    <property type="project" value="InterPro"/>
</dbReference>
<dbReference type="PANTHER" id="PTHR44846">
    <property type="entry name" value="MANNOSYL-D-GLYCERATE TRANSPORT/METABOLISM SYSTEM REPRESSOR MNGR-RELATED"/>
    <property type="match status" value="1"/>
</dbReference>
<dbReference type="STRING" id="546871.SAMN04488543_3902"/>
<accession>A0A1H1ZNZ2</accession>
<dbReference type="GO" id="GO:0045892">
    <property type="term" value="P:negative regulation of DNA-templated transcription"/>
    <property type="evidence" value="ECO:0007669"/>
    <property type="project" value="TreeGrafter"/>
</dbReference>
<gene>
    <name evidence="5" type="ORF">SAMN04488543_3902</name>
</gene>
<protein>
    <submittedName>
        <fullName evidence="5">Transcriptional regulator, GntR family</fullName>
    </submittedName>
</protein>
<evidence type="ECO:0000313" key="6">
    <source>
        <dbReference type="Proteomes" id="UP000199092"/>
    </source>
</evidence>
<dbReference type="CDD" id="cd07377">
    <property type="entry name" value="WHTH_GntR"/>
    <property type="match status" value="1"/>
</dbReference>
<dbReference type="OrthoDB" id="3194402at2"/>
<dbReference type="SMART" id="SM00345">
    <property type="entry name" value="HTH_GNTR"/>
    <property type="match status" value="1"/>
</dbReference>
<dbReference type="AlphaFoldDB" id="A0A1H1ZNZ2"/>
<dbReference type="Pfam" id="PF00392">
    <property type="entry name" value="GntR"/>
    <property type="match status" value="1"/>
</dbReference>
<dbReference type="SUPFAM" id="SSF64288">
    <property type="entry name" value="Chorismate lyase-like"/>
    <property type="match status" value="1"/>
</dbReference>
<dbReference type="Gene3D" id="1.10.10.10">
    <property type="entry name" value="Winged helix-like DNA-binding domain superfamily/Winged helix DNA-binding domain"/>
    <property type="match status" value="1"/>
</dbReference>
<dbReference type="InterPro" id="IPR050679">
    <property type="entry name" value="Bact_HTH_transcr_reg"/>
</dbReference>
<feature type="domain" description="HTH gntR-type" evidence="4">
    <location>
        <begin position="11"/>
        <end position="79"/>
    </location>
</feature>
<organism evidence="5 6">
    <name type="scientific">Friedmanniella luteola</name>
    <dbReference type="NCBI Taxonomy" id="546871"/>
    <lineage>
        <taxon>Bacteria</taxon>
        <taxon>Bacillati</taxon>
        <taxon>Actinomycetota</taxon>
        <taxon>Actinomycetes</taxon>
        <taxon>Propionibacteriales</taxon>
        <taxon>Nocardioidaceae</taxon>
        <taxon>Friedmanniella</taxon>
    </lineage>
</organism>
<keyword evidence="6" id="KW-1185">Reference proteome</keyword>
<dbReference type="SUPFAM" id="SSF46785">
    <property type="entry name" value="Winged helix' DNA-binding domain"/>
    <property type="match status" value="1"/>
</dbReference>
<reference evidence="5 6" key="1">
    <citation type="submission" date="2016-10" db="EMBL/GenBank/DDBJ databases">
        <authorList>
            <person name="de Groot N.N."/>
        </authorList>
    </citation>
    <scope>NUCLEOTIDE SEQUENCE [LARGE SCALE GENOMIC DNA]</scope>
    <source>
        <strain evidence="5 6">DSM 21741</strain>
    </source>
</reference>
<proteinExistence type="predicted"/>
<evidence type="ECO:0000256" key="2">
    <source>
        <dbReference type="ARBA" id="ARBA00023125"/>
    </source>
</evidence>
<dbReference type="PANTHER" id="PTHR44846:SF1">
    <property type="entry name" value="MANNOSYL-D-GLYCERATE TRANSPORT_METABOLISM SYSTEM REPRESSOR MNGR-RELATED"/>
    <property type="match status" value="1"/>
</dbReference>
<dbReference type="Proteomes" id="UP000199092">
    <property type="component" value="Chromosome I"/>
</dbReference>
<evidence type="ECO:0000256" key="3">
    <source>
        <dbReference type="ARBA" id="ARBA00023163"/>
    </source>
</evidence>
<dbReference type="InterPro" id="IPR000524">
    <property type="entry name" value="Tscrpt_reg_HTH_GntR"/>
</dbReference>
<dbReference type="InterPro" id="IPR028978">
    <property type="entry name" value="Chorismate_lyase_/UTRA_dom_sf"/>
</dbReference>
<dbReference type="PROSITE" id="PS50949">
    <property type="entry name" value="HTH_GNTR"/>
    <property type="match status" value="1"/>
</dbReference>
<evidence type="ECO:0000259" key="4">
    <source>
        <dbReference type="PROSITE" id="PS50949"/>
    </source>
</evidence>
<keyword evidence="3" id="KW-0804">Transcription</keyword>
<dbReference type="SMART" id="SM00866">
    <property type="entry name" value="UTRA"/>
    <property type="match status" value="1"/>
</dbReference>
<dbReference type="InterPro" id="IPR036388">
    <property type="entry name" value="WH-like_DNA-bd_sf"/>
</dbReference>
<dbReference type="RefSeq" id="WP_091415035.1">
    <property type="nucleotide sequence ID" value="NZ_LT629749.1"/>
</dbReference>
<dbReference type="Gene3D" id="3.40.1410.10">
    <property type="entry name" value="Chorismate lyase-like"/>
    <property type="match status" value="1"/>
</dbReference>
<dbReference type="EMBL" id="LT629749">
    <property type="protein sequence ID" value="SDT35363.1"/>
    <property type="molecule type" value="Genomic_DNA"/>
</dbReference>
<keyword evidence="2" id="KW-0238">DNA-binding</keyword>
<evidence type="ECO:0000256" key="1">
    <source>
        <dbReference type="ARBA" id="ARBA00023015"/>
    </source>
</evidence>
<dbReference type="InterPro" id="IPR036390">
    <property type="entry name" value="WH_DNA-bd_sf"/>
</dbReference>
<dbReference type="InterPro" id="IPR011663">
    <property type="entry name" value="UTRA"/>
</dbReference>
<sequence length="261" mass="28952">MTSAIDRTSPLPFYYQLKQILLTEIRERDLAAGDRLPGDHELCATFDVSRTVVRQALAELETEGVIVRVKGRGTFVAPEKTAERLVQSLTGLYEDVAARGSHLRSEVRRQEVVPADEQIAAQLEIQPGSPVVVVERLRFVDDEPWVLATTYLPHDVAPGLVDDDLTDQSLYALLERRYDVHLTHGRRGVEAAVAGDALAADLAIKPGDPVLVLRSTSHAGDRPVEMFVAYHRGDRSRFEVTLSRTRPTDAQLEPLMRVTAP</sequence>
<evidence type="ECO:0000313" key="5">
    <source>
        <dbReference type="EMBL" id="SDT35363.1"/>
    </source>
</evidence>
<dbReference type="GO" id="GO:0003677">
    <property type="term" value="F:DNA binding"/>
    <property type="evidence" value="ECO:0007669"/>
    <property type="project" value="UniProtKB-KW"/>
</dbReference>
<dbReference type="PRINTS" id="PR00035">
    <property type="entry name" value="HTHGNTR"/>
</dbReference>
<name>A0A1H1ZNZ2_9ACTN</name>
<dbReference type="Pfam" id="PF07702">
    <property type="entry name" value="UTRA"/>
    <property type="match status" value="1"/>
</dbReference>